<protein>
    <submittedName>
        <fullName evidence="1">Uncharacterized protein</fullName>
    </submittedName>
</protein>
<sequence>MQLVVQRLSTLNLHSRRNLRVPSAGLISLIAAWVTGHRWQMSLMKIPVYDVVDVDGERLHITTKWDNANPMDHHRPVLGSMEEK</sequence>
<gene>
    <name evidence="1" type="ORF">BDN72DRAFT_550727</name>
</gene>
<keyword evidence="2" id="KW-1185">Reference proteome</keyword>
<evidence type="ECO:0000313" key="2">
    <source>
        <dbReference type="Proteomes" id="UP000308600"/>
    </source>
</evidence>
<reference evidence="1 2" key="1">
    <citation type="journal article" date="2019" name="Nat. Ecol. Evol.">
        <title>Megaphylogeny resolves global patterns of mushroom evolution.</title>
        <authorList>
            <person name="Varga T."/>
            <person name="Krizsan K."/>
            <person name="Foldi C."/>
            <person name="Dima B."/>
            <person name="Sanchez-Garcia M."/>
            <person name="Sanchez-Ramirez S."/>
            <person name="Szollosi G.J."/>
            <person name="Szarkandi J.G."/>
            <person name="Papp V."/>
            <person name="Albert L."/>
            <person name="Andreopoulos W."/>
            <person name="Angelini C."/>
            <person name="Antonin V."/>
            <person name="Barry K.W."/>
            <person name="Bougher N.L."/>
            <person name="Buchanan P."/>
            <person name="Buyck B."/>
            <person name="Bense V."/>
            <person name="Catcheside P."/>
            <person name="Chovatia M."/>
            <person name="Cooper J."/>
            <person name="Damon W."/>
            <person name="Desjardin D."/>
            <person name="Finy P."/>
            <person name="Geml J."/>
            <person name="Haridas S."/>
            <person name="Hughes K."/>
            <person name="Justo A."/>
            <person name="Karasinski D."/>
            <person name="Kautmanova I."/>
            <person name="Kiss B."/>
            <person name="Kocsube S."/>
            <person name="Kotiranta H."/>
            <person name="LaButti K.M."/>
            <person name="Lechner B.E."/>
            <person name="Liimatainen K."/>
            <person name="Lipzen A."/>
            <person name="Lukacs Z."/>
            <person name="Mihaltcheva S."/>
            <person name="Morgado L.N."/>
            <person name="Niskanen T."/>
            <person name="Noordeloos M.E."/>
            <person name="Ohm R.A."/>
            <person name="Ortiz-Santana B."/>
            <person name="Ovrebo C."/>
            <person name="Racz N."/>
            <person name="Riley R."/>
            <person name="Savchenko A."/>
            <person name="Shiryaev A."/>
            <person name="Soop K."/>
            <person name="Spirin V."/>
            <person name="Szebenyi C."/>
            <person name="Tomsovsky M."/>
            <person name="Tulloss R.E."/>
            <person name="Uehling J."/>
            <person name="Grigoriev I.V."/>
            <person name="Vagvolgyi C."/>
            <person name="Papp T."/>
            <person name="Martin F.M."/>
            <person name="Miettinen O."/>
            <person name="Hibbett D.S."/>
            <person name="Nagy L.G."/>
        </authorList>
    </citation>
    <scope>NUCLEOTIDE SEQUENCE [LARGE SCALE GENOMIC DNA]</scope>
    <source>
        <strain evidence="1 2">NL-1719</strain>
    </source>
</reference>
<dbReference type="EMBL" id="ML208316">
    <property type="protein sequence ID" value="TFK70224.1"/>
    <property type="molecule type" value="Genomic_DNA"/>
</dbReference>
<evidence type="ECO:0000313" key="1">
    <source>
        <dbReference type="EMBL" id="TFK70224.1"/>
    </source>
</evidence>
<accession>A0ACD3AWZ1</accession>
<dbReference type="Proteomes" id="UP000308600">
    <property type="component" value="Unassembled WGS sequence"/>
</dbReference>
<name>A0ACD3AWZ1_9AGAR</name>
<organism evidence="1 2">
    <name type="scientific">Pluteus cervinus</name>
    <dbReference type="NCBI Taxonomy" id="181527"/>
    <lineage>
        <taxon>Eukaryota</taxon>
        <taxon>Fungi</taxon>
        <taxon>Dikarya</taxon>
        <taxon>Basidiomycota</taxon>
        <taxon>Agaricomycotina</taxon>
        <taxon>Agaricomycetes</taxon>
        <taxon>Agaricomycetidae</taxon>
        <taxon>Agaricales</taxon>
        <taxon>Pluteineae</taxon>
        <taxon>Pluteaceae</taxon>
        <taxon>Pluteus</taxon>
    </lineage>
</organism>
<proteinExistence type="predicted"/>